<dbReference type="STRING" id="930131.SAMN05216389_11140"/>
<evidence type="ECO:0000313" key="2">
    <source>
        <dbReference type="Proteomes" id="UP000198618"/>
    </source>
</evidence>
<keyword evidence="2" id="KW-1185">Reference proteome</keyword>
<sequence>MKSQLNSLADLYRSNPTEELFTRIYTEAMTSYRENAETVAKHNGIDKFDLLAGYDDVFMNCLDSFKDNFEHLLSRSLKIKRLELRRNRATKEKYETHIINSEGESDAATLDYLLLKQDRVEDGDHTEHITKSDELIELIKSLINPDKIKDPLTTAIVNEVLKDETIGKFRPTAIAKKLNVHHSKVTRKLAQLKHNYDSARFGDYRDYLCG</sequence>
<dbReference type="Proteomes" id="UP000198618">
    <property type="component" value="Unassembled WGS sequence"/>
</dbReference>
<dbReference type="RefSeq" id="WP_090870341.1">
    <property type="nucleotide sequence ID" value="NZ_FOHE01000011.1"/>
</dbReference>
<accession>A0A1I0ED62</accession>
<dbReference type="EMBL" id="FOHE01000011">
    <property type="protein sequence ID" value="SET42866.1"/>
    <property type="molecule type" value="Genomic_DNA"/>
</dbReference>
<proteinExistence type="predicted"/>
<evidence type="ECO:0000313" key="1">
    <source>
        <dbReference type="EMBL" id="SET42866.1"/>
    </source>
</evidence>
<dbReference type="OrthoDB" id="2667031at2"/>
<dbReference type="AlphaFoldDB" id="A0A1I0ED62"/>
<name>A0A1I0ED62_9BACI</name>
<gene>
    <name evidence="1" type="ORF">SAMN05216389_11140</name>
</gene>
<protein>
    <submittedName>
        <fullName evidence="1">Uncharacterized protein</fullName>
    </submittedName>
</protein>
<organism evidence="1 2">
    <name type="scientific">Oceanobacillus limi</name>
    <dbReference type="NCBI Taxonomy" id="930131"/>
    <lineage>
        <taxon>Bacteria</taxon>
        <taxon>Bacillati</taxon>
        <taxon>Bacillota</taxon>
        <taxon>Bacilli</taxon>
        <taxon>Bacillales</taxon>
        <taxon>Bacillaceae</taxon>
        <taxon>Oceanobacillus</taxon>
    </lineage>
</organism>
<reference evidence="1 2" key="1">
    <citation type="submission" date="2016-10" db="EMBL/GenBank/DDBJ databases">
        <authorList>
            <person name="de Groot N.N."/>
        </authorList>
    </citation>
    <scope>NUCLEOTIDE SEQUENCE [LARGE SCALE GENOMIC DNA]</scope>
    <source>
        <strain evidence="1 2">IBRC-M 10780</strain>
    </source>
</reference>